<evidence type="ECO:0000256" key="1">
    <source>
        <dbReference type="ARBA" id="ARBA00007572"/>
    </source>
</evidence>
<dbReference type="SUPFAM" id="SSF117018">
    <property type="entry name" value="ATP-dependent DNA ligase DNA-binding domain"/>
    <property type="match status" value="1"/>
</dbReference>
<keyword evidence="4 14" id="KW-0235">DNA replication</keyword>
<evidence type="ECO:0000256" key="13">
    <source>
        <dbReference type="ARBA" id="ARBA00034003"/>
    </source>
</evidence>
<reference evidence="18" key="1">
    <citation type="submission" date="2017-09" db="EMBL/GenBank/DDBJ databases">
        <title>Depth-based differentiation of microbial function through sediment-hosted aquifers and enrichment of novel symbionts in the deep terrestrial subsurface.</title>
        <authorList>
            <person name="Probst A.J."/>
            <person name="Ladd B."/>
            <person name="Jarett J.K."/>
            <person name="Geller-Mcgrath D.E."/>
            <person name="Sieber C.M.K."/>
            <person name="Emerson J.B."/>
            <person name="Anantharaman K."/>
            <person name="Thomas B.C."/>
            <person name="Malmstrom R."/>
            <person name="Stieglmeier M."/>
            <person name="Klingl A."/>
            <person name="Woyke T."/>
            <person name="Ryan C.M."/>
            <person name="Banfield J.F."/>
        </authorList>
    </citation>
    <scope>NUCLEOTIDE SEQUENCE [LARGE SCALE GENOMIC DNA]</scope>
</reference>
<dbReference type="GO" id="GO:0006273">
    <property type="term" value="P:lagging strand elongation"/>
    <property type="evidence" value="ECO:0007669"/>
    <property type="project" value="TreeGrafter"/>
</dbReference>
<evidence type="ECO:0000256" key="8">
    <source>
        <dbReference type="ARBA" id="ARBA00022840"/>
    </source>
</evidence>
<feature type="binding site" evidence="14">
    <location>
        <position position="296"/>
    </location>
    <ligand>
        <name>ATP</name>
        <dbReference type="ChEBI" id="CHEBI:30616"/>
    </ligand>
</feature>
<dbReference type="HAMAP" id="MF_00407">
    <property type="entry name" value="DNA_ligase"/>
    <property type="match status" value="1"/>
</dbReference>
<keyword evidence="2 14" id="KW-0436">Ligase</keyword>
<organism evidence="17 18">
    <name type="scientific">Candidatus Shapirobacteria bacterium CG07_land_8_20_14_0_80_39_12</name>
    <dbReference type="NCBI Taxonomy" id="1974480"/>
    <lineage>
        <taxon>Bacteria</taxon>
        <taxon>Candidatus Shapironibacteriota</taxon>
    </lineage>
</organism>
<dbReference type="Pfam" id="PF01068">
    <property type="entry name" value="DNA_ligase_A_M"/>
    <property type="match status" value="1"/>
</dbReference>
<gene>
    <name evidence="14" type="primary">lig</name>
    <name evidence="17" type="ORF">COT04_01585</name>
</gene>
<comment type="similarity">
    <text evidence="1 14 15">Belongs to the ATP-dependent DNA ligase family.</text>
</comment>
<dbReference type="GO" id="GO:0003910">
    <property type="term" value="F:DNA ligase (ATP) activity"/>
    <property type="evidence" value="ECO:0007669"/>
    <property type="project" value="UniProtKB-UniRule"/>
</dbReference>
<evidence type="ECO:0000256" key="3">
    <source>
        <dbReference type="ARBA" id="ARBA00022618"/>
    </source>
</evidence>
<comment type="function">
    <text evidence="14">DNA ligase that seals nicks in double-stranded DNA during DNA replication, DNA recombination and DNA repair.</text>
</comment>
<dbReference type="CDD" id="cd07901">
    <property type="entry name" value="Adenylation_DNA_ligase_Arch_LigB"/>
    <property type="match status" value="1"/>
</dbReference>
<dbReference type="InterPro" id="IPR012310">
    <property type="entry name" value="DNA_ligase_ATP-dep_cent"/>
</dbReference>
<evidence type="ECO:0000313" key="17">
    <source>
        <dbReference type="EMBL" id="PIU33145.1"/>
    </source>
</evidence>
<feature type="binding site" evidence="14">
    <location>
        <position position="418"/>
    </location>
    <ligand>
        <name>ATP</name>
        <dbReference type="ChEBI" id="CHEBI:30616"/>
    </ligand>
</feature>
<keyword evidence="9 14" id="KW-0460">Magnesium</keyword>
<evidence type="ECO:0000256" key="9">
    <source>
        <dbReference type="ARBA" id="ARBA00022842"/>
    </source>
</evidence>
<dbReference type="GO" id="GO:0006310">
    <property type="term" value="P:DNA recombination"/>
    <property type="evidence" value="ECO:0007669"/>
    <property type="project" value="UniProtKB-UniRule"/>
</dbReference>
<evidence type="ECO:0000256" key="4">
    <source>
        <dbReference type="ARBA" id="ARBA00022705"/>
    </source>
</evidence>
<dbReference type="Proteomes" id="UP000229559">
    <property type="component" value="Unassembled WGS sequence"/>
</dbReference>
<evidence type="ECO:0000256" key="12">
    <source>
        <dbReference type="ARBA" id="ARBA00023306"/>
    </source>
</evidence>
<evidence type="ECO:0000256" key="5">
    <source>
        <dbReference type="ARBA" id="ARBA00022723"/>
    </source>
</evidence>
<evidence type="ECO:0000259" key="16">
    <source>
        <dbReference type="PROSITE" id="PS50160"/>
    </source>
</evidence>
<dbReference type="InterPro" id="IPR012340">
    <property type="entry name" value="NA-bd_OB-fold"/>
</dbReference>
<dbReference type="SUPFAM" id="SSF50249">
    <property type="entry name" value="Nucleic acid-binding proteins"/>
    <property type="match status" value="1"/>
</dbReference>
<dbReference type="GO" id="GO:0006281">
    <property type="term" value="P:DNA repair"/>
    <property type="evidence" value="ECO:0007669"/>
    <property type="project" value="UniProtKB-UniRule"/>
</dbReference>
<feature type="active site" description="N6-AMP-lysine intermediate" evidence="14">
    <location>
        <position position="246"/>
    </location>
</feature>
<dbReference type="Pfam" id="PF04679">
    <property type="entry name" value="DNA_ligase_A_C"/>
    <property type="match status" value="1"/>
</dbReference>
<dbReference type="InterPro" id="IPR050191">
    <property type="entry name" value="ATP-dep_DNA_ligase"/>
</dbReference>
<feature type="binding site" evidence="14">
    <location>
        <position position="244"/>
    </location>
    <ligand>
        <name>ATP</name>
        <dbReference type="ChEBI" id="CHEBI:30616"/>
    </ligand>
</feature>
<dbReference type="Gene3D" id="1.10.3260.10">
    <property type="entry name" value="DNA ligase, ATP-dependent, N-terminal domain"/>
    <property type="match status" value="1"/>
</dbReference>
<dbReference type="SUPFAM" id="SSF56091">
    <property type="entry name" value="DNA ligase/mRNA capping enzyme, catalytic domain"/>
    <property type="match status" value="1"/>
</dbReference>
<keyword evidence="8 14" id="KW-0067">ATP-binding</keyword>
<dbReference type="Gene3D" id="2.40.50.140">
    <property type="entry name" value="Nucleic acid-binding proteins"/>
    <property type="match status" value="1"/>
</dbReference>
<dbReference type="AlphaFoldDB" id="A0A2M6YPS8"/>
<feature type="binding site" evidence="14">
    <location>
        <position position="251"/>
    </location>
    <ligand>
        <name>ATP</name>
        <dbReference type="ChEBI" id="CHEBI:30616"/>
    </ligand>
</feature>
<dbReference type="InterPro" id="IPR036599">
    <property type="entry name" value="DNA_ligase_N_sf"/>
</dbReference>
<dbReference type="GO" id="GO:0003677">
    <property type="term" value="F:DNA binding"/>
    <property type="evidence" value="ECO:0007669"/>
    <property type="project" value="InterPro"/>
</dbReference>
<accession>A0A2M6YPS8</accession>
<comment type="cofactor">
    <cofactor evidence="14">
        <name>Mg(2+)</name>
        <dbReference type="ChEBI" id="CHEBI:18420"/>
    </cofactor>
</comment>
<protein>
    <recommendedName>
        <fullName evidence="14">Probable DNA ligase</fullName>
        <ecNumber evidence="14">6.5.1.1</ecNumber>
    </recommendedName>
    <alternativeName>
        <fullName evidence="14">Polydeoxyribonucleotide synthase [ATP]</fullName>
    </alternativeName>
</protein>
<feature type="domain" description="ATP-dependent DNA ligase family profile" evidence="16">
    <location>
        <begin position="324"/>
        <end position="450"/>
    </location>
</feature>
<evidence type="ECO:0000256" key="14">
    <source>
        <dbReference type="HAMAP-Rule" id="MF_00407"/>
    </source>
</evidence>
<keyword evidence="11 14" id="KW-0234">DNA repair</keyword>
<dbReference type="NCBIfam" id="TIGR00574">
    <property type="entry name" value="dnl1"/>
    <property type="match status" value="1"/>
</dbReference>
<name>A0A2M6YPS8_9BACT</name>
<dbReference type="PROSITE" id="PS50160">
    <property type="entry name" value="DNA_LIGASE_A3"/>
    <property type="match status" value="1"/>
</dbReference>
<evidence type="ECO:0000256" key="6">
    <source>
        <dbReference type="ARBA" id="ARBA00022741"/>
    </source>
</evidence>
<dbReference type="InterPro" id="IPR000977">
    <property type="entry name" value="DNA_ligase_ATP-dep"/>
</dbReference>
<evidence type="ECO:0000256" key="15">
    <source>
        <dbReference type="RuleBase" id="RU004196"/>
    </source>
</evidence>
<dbReference type="GO" id="GO:0046872">
    <property type="term" value="F:metal ion binding"/>
    <property type="evidence" value="ECO:0007669"/>
    <property type="project" value="UniProtKB-KW"/>
</dbReference>
<keyword evidence="12 14" id="KW-0131">Cell cycle</keyword>
<evidence type="ECO:0000256" key="10">
    <source>
        <dbReference type="ARBA" id="ARBA00023172"/>
    </source>
</evidence>
<dbReference type="Gene3D" id="3.30.470.30">
    <property type="entry name" value="DNA ligase/mRNA capping enzyme"/>
    <property type="match status" value="1"/>
</dbReference>
<dbReference type="GO" id="GO:0071897">
    <property type="term" value="P:DNA biosynthetic process"/>
    <property type="evidence" value="ECO:0007669"/>
    <property type="project" value="InterPro"/>
</dbReference>
<feature type="binding site" evidence="14">
    <location>
        <position position="266"/>
    </location>
    <ligand>
        <name>ATP</name>
        <dbReference type="ChEBI" id="CHEBI:30616"/>
    </ligand>
</feature>
<dbReference type="GO" id="GO:0051301">
    <property type="term" value="P:cell division"/>
    <property type="evidence" value="ECO:0007669"/>
    <property type="project" value="UniProtKB-KW"/>
</dbReference>
<dbReference type="InterPro" id="IPR012308">
    <property type="entry name" value="DNA_ligase_ATP-dep_N"/>
</dbReference>
<comment type="caution">
    <text evidence="17">The sequence shown here is derived from an EMBL/GenBank/DDBJ whole genome shotgun (WGS) entry which is preliminary data.</text>
</comment>
<dbReference type="InterPro" id="IPR012309">
    <property type="entry name" value="DNA_ligase_ATP-dep_C"/>
</dbReference>
<keyword evidence="10 14" id="KW-0233">DNA recombination</keyword>
<dbReference type="PANTHER" id="PTHR45674">
    <property type="entry name" value="DNA LIGASE 1/3 FAMILY MEMBER"/>
    <property type="match status" value="1"/>
</dbReference>
<proteinExistence type="inferred from homology"/>
<evidence type="ECO:0000256" key="7">
    <source>
        <dbReference type="ARBA" id="ARBA00022763"/>
    </source>
</evidence>
<dbReference type="Pfam" id="PF04675">
    <property type="entry name" value="DNA_ligase_A_N"/>
    <property type="match status" value="1"/>
</dbReference>
<keyword evidence="3 14" id="KW-0132">Cell division</keyword>
<keyword evidence="7 14" id="KW-0227">DNA damage</keyword>
<dbReference type="InterPro" id="IPR022865">
    <property type="entry name" value="DNA_ligae_ATP-dep_bac/arc"/>
</dbReference>
<keyword evidence="5 14" id="KW-0479">Metal-binding</keyword>
<evidence type="ECO:0000313" key="18">
    <source>
        <dbReference type="Proteomes" id="UP000229559"/>
    </source>
</evidence>
<evidence type="ECO:0000256" key="2">
    <source>
        <dbReference type="ARBA" id="ARBA00022598"/>
    </source>
</evidence>
<dbReference type="EMBL" id="PEXA01000049">
    <property type="protein sequence ID" value="PIU33145.1"/>
    <property type="molecule type" value="Genomic_DNA"/>
</dbReference>
<dbReference type="EC" id="6.5.1.1" evidence="14"/>
<feature type="binding site" evidence="14">
    <location>
        <position position="336"/>
    </location>
    <ligand>
        <name>ATP</name>
        <dbReference type="ChEBI" id="CHEBI:30616"/>
    </ligand>
</feature>
<comment type="catalytic activity">
    <reaction evidence="13 14">
        <text>ATP + (deoxyribonucleotide)n-3'-hydroxyl + 5'-phospho-(deoxyribonucleotide)m = (deoxyribonucleotide)n+m + AMP + diphosphate.</text>
        <dbReference type="EC" id="6.5.1.1"/>
    </reaction>
</comment>
<dbReference type="GO" id="GO:0005524">
    <property type="term" value="F:ATP binding"/>
    <property type="evidence" value="ECO:0007669"/>
    <property type="project" value="UniProtKB-UniRule"/>
</dbReference>
<dbReference type="FunFam" id="1.10.3260.10:FF:000007">
    <property type="entry name" value="DNA ligase"/>
    <property type="match status" value="1"/>
</dbReference>
<keyword evidence="6 14" id="KW-0547">Nucleotide-binding</keyword>
<sequence length="571" mass="64974">MNFKIFADYLSQLEATASRNKITEILADLLKKVSNEEVDKICYLSLGQLAPFYAGLEFNLAEKLMVRIISRAFNFSEERVKQEYKKIGDLGEVGRKFKVKGPEKKMSVLDVYQKLYEIAKESGHGSVERKIAQMANLLIDADALSCKYIIRIPLGKLRLGFSELTILDALSWLITGDKSKRKEIEEAFSVRADVGQIAKIIKKKGVGGLRAVKIQFGVPIIPALCQRLPNAEEIIKKMGQVAVEPKYDGTRLQIHWTKDKADFFTRNLEDVTHMFPDLIKALSKEVKAKEVIFDGEAIGFNPKTGKFLPFQETIKRKRKYEVINKAKEIPLKYFAFDILYKDGKDLLNTPFNQRREILEKTILLRSRVIILSPQIVTNNASELKKYHDEQKSKGLEGIVAKKWEVAYDPGRRGYTWVKLKQEKGKKGGGLSDTLDCVVMGYYQGKGKRTNFGIGAFLVGIRQSATSEQILTISKIGTGLTDEQWREMRKRINKVAIKGKPKVYLVDKNLVPDVWCTPKIMVEIEADNITKSPIHSAQYALRFPRLVRFRDDKSPRQATTLKEAVKIFRLQG</sequence>
<dbReference type="PANTHER" id="PTHR45674:SF4">
    <property type="entry name" value="DNA LIGASE 1"/>
    <property type="match status" value="1"/>
</dbReference>
<feature type="binding site" evidence="14">
    <location>
        <position position="412"/>
    </location>
    <ligand>
        <name>ATP</name>
        <dbReference type="ChEBI" id="CHEBI:30616"/>
    </ligand>
</feature>
<evidence type="ECO:0000256" key="11">
    <source>
        <dbReference type="ARBA" id="ARBA00023204"/>
    </source>
</evidence>